<organism evidence="8">
    <name type="scientific">Pectinophora gossypiella</name>
    <name type="common">Cotton pink bollworm</name>
    <name type="synonym">Depressaria gossypiella</name>
    <dbReference type="NCBI Taxonomy" id="13191"/>
    <lineage>
        <taxon>Eukaryota</taxon>
        <taxon>Metazoa</taxon>
        <taxon>Ecdysozoa</taxon>
        <taxon>Arthropoda</taxon>
        <taxon>Hexapoda</taxon>
        <taxon>Insecta</taxon>
        <taxon>Pterygota</taxon>
        <taxon>Neoptera</taxon>
        <taxon>Endopterygota</taxon>
        <taxon>Lepidoptera</taxon>
        <taxon>Glossata</taxon>
        <taxon>Ditrysia</taxon>
        <taxon>Gelechioidea</taxon>
        <taxon>Gelechiidae</taxon>
        <taxon>Apatetrinae</taxon>
        <taxon>Pectinophora</taxon>
    </lineage>
</organism>
<dbReference type="InterPro" id="IPR001005">
    <property type="entry name" value="SANT/Myb"/>
</dbReference>
<comment type="function">
    <text evidence="5">Involved in transvection phenomena (= synapsis-dependent gene expression), where the synaptic pairing of chromosomes carrying genes with which zeste interacts influences the expression of these genes. Zeste binds to DNA and stimulates transcription from a nearby promoter.</text>
</comment>
<dbReference type="SMART" id="SM00717">
    <property type="entry name" value="SANT"/>
    <property type="match status" value="2"/>
</dbReference>
<evidence type="ECO:0000256" key="6">
    <source>
        <dbReference type="SAM" id="Coils"/>
    </source>
</evidence>
<dbReference type="Pfam" id="PF13873">
    <property type="entry name" value="Myb_DNA-bind_5"/>
    <property type="match status" value="2"/>
</dbReference>
<dbReference type="EMBL" id="GDQN01002924">
    <property type="protein sequence ID" value="JAT88130.1"/>
    <property type="molecule type" value="Transcribed_RNA"/>
</dbReference>
<dbReference type="AlphaFoldDB" id="A0A1E1WMA0"/>
<protein>
    <recommendedName>
        <fullName evidence="2">Regulatory protein zeste</fullName>
    </recommendedName>
</protein>
<dbReference type="InterPro" id="IPR028002">
    <property type="entry name" value="Myb_DNA-bind_5"/>
</dbReference>
<feature type="coiled-coil region" evidence="6">
    <location>
        <begin position="344"/>
        <end position="376"/>
    </location>
</feature>
<gene>
    <name evidence="8" type="ORF">g.19594</name>
</gene>
<feature type="non-terminal residue" evidence="8">
    <location>
        <position position="385"/>
    </location>
</feature>
<dbReference type="PANTHER" id="PTHR21411:SF0">
    <property type="entry name" value="REGULATORY PROTEIN ZESTE"/>
    <property type="match status" value="1"/>
</dbReference>
<reference evidence="8" key="1">
    <citation type="submission" date="2015-09" db="EMBL/GenBank/DDBJ databases">
        <title>De novo assembly of Pectinophora gossypiella (Pink Bollworm) gut transcriptome.</title>
        <authorList>
            <person name="Tassone E.E."/>
        </authorList>
    </citation>
    <scope>NUCLEOTIDE SEQUENCE</scope>
</reference>
<evidence type="ECO:0000256" key="3">
    <source>
        <dbReference type="ARBA" id="ARBA00023015"/>
    </source>
</evidence>
<accession>A0A1E1WMA0</accession>
<keyword evidence="6" id="KW-0175">Coiled coil</keyword>
<sequence length="385" mass="44138">MEDSNQENKQCTSRYRSPTFSKEEINALLNLIEKYKLFILNKSITAAVCQAKETTWSKIAKEFNSLELGHIRNADSLRVKWENLKRDARKLSKNVMDSSCNDLDAAEARVVAMISEADNIGAIDTPQDILDDEDNINGIDEQKDSSNSFAKYWDEGVESEEGDEHERNSRITRSLNFSPQECGLLLQCVKKEKKHVFSKDLSSKAIELKNDAWFRIANSYNKLSPQKRSAKVLRTKFGNMKTMAKKVGFKDYFKDLKRRKHEKFGDDNSKDIKKEPLFEDKMNADSDDYNNHESDNDVQYNGHKPNNYVEVPHDPLSSVLNGDSGIGSTHMGSLQWNYSEHKEVVKLKMELLNYQLETAKLERKRIEEAMQEESSARAARATETA</sequence>
<dbReference type="Gene3D" id="1.10.10.60">
    <property type="entry name" value="Homeodomain-like"/>
    <property type="match status" value="1"/>
</dbReference>
<dbReference type="OrthoDB" id="7478883at2759"/>
<evidence type="ECO:0000259" key="7">
    <source>
        <dbReference type="PROSITE" id="PS50090"/>
    </source>
</evidence>
<name>A0A1E1WMA0_PECGO</name>
<dbReference type="CDD" id="cd00167">
    <property type="entry name" value="SANT"/>
    <property type="match status" value="1"/>
</dbReference>
<dbReference type="PANTHER" id="PTHR21411">
    <property type="entry name" value="APONTIC"/>
    <property type="match status" value="1"/>
</dbReference>
<proteinExistence type="predicted"/>
<evidence type="ECO:0000256" key="1">
    <source>
        <dbReference type="ARBA" id="ARBA00011764"/>
    </source>
</evidence>
<keyword evidence="4" id="KW-0804">Transcription</keyword>
<keyword evidence="3" id="KW-0805">Transcription regulation</keyword>
<evidence type="ECO:0000256" key="2">
    <source>
        <dbReference type="ARBA" id="ARBA00016807"/>
    </source>
</evidence>
<feature type="domain" description="Myb-like" evidence="7">
    <location>
        <begin position="12"/>
        <end position="85"/>
    </location>
</feature>
<dbReference type="PROSITE" id="PS50090">
    <property type="entry name" value="MYB_LIKE"/>
    <property type="match status" value="1"/>
</dbReference>
<evidence type="ECO:0000313" key="8">
    <source>
        <dbReference type="EMBL" id="JAT88130.1"/>
    </source>
</evidence>
<evidence type="ECO:0000256" key="4">
    <source>
        <dbReference type="ARBA" id="ARBA00023163"/>
    </source>
</evidence>
<comment type="subunit">
    <text evidence="1">Self-associates forming complexes of several hundred monomers.</text>
</comment>
<evidence type="ECO:0000256" key="5">
    <source>
        <dbReference type="ARBA" id="ARBA00025466"/>
    </source>
</evidence>